<dbReference type="GO" id="GO:0003677">
    <property type="term" value="F:DNA binding"/>
    <property type="evidence" value="ECO:0007669"/>
    <property type="project" value="TreeGrafter"/>
</dbReference>
<accession>A0A5M9JY88</accession>
<dbReference type="EMBL" id="VICG01000004">
    <property type="protein sequence ID" value="KAA8573119.1"/>
    <property type="molecule type" value="Genomic_DNA"/>
</dbReference>
<keyword evidence="4" id="KW-1185">Reference proteome</keyword>
<protein>
    <submittedName>
        <fullName evidence="3">Uncharacterized protein</fullName>
    </submittedName>
</protein>
<name>A0A5M9JY88_MONFR</name>
<sequence length="450" mass="49161">MASTGALIPMPMPVATSGTLEPTWQGPELIKSGNIFIHEANSSGVKRWTDGITWSPSRMVGNFLVYRELNKPLHQERKREPLRKTRTRHPKERGGGANQSRVYSSVHGALSKDLERSLRSYSPHCFLITQSMMLCLADFKLHDRNLDSNTSSRAEISSQSKSYKHPPDDPNVLNEDDDVRENHSSFQNNSGRGDYNFANRNAPRLPAPSMNNMPYQSNNFFANNHYAMGVGPTSYNLSSYNGSLPAVTSGASSYNTNLSGAIPNTVSPYNGAIPATSSNGGSYAQYAQVPGMYDQKPETYGNVYRQRHNSNPSMNTTPLGHRPSGYGQQSLGSGVPEVVSGMSGMLQGQMGSRNPHETGIPGMFQGQMGSRNLNETGYTSGSIYQSRDSPNTPHGYSQTQRALPASNQPYNPQATNQYNQHMEASPGNASAGHAHYMMNTQANWPSPNGV</sequence>
<feature type="region of interest" description="Disordered" evidence="2">
    <location>
        <begin position="150"/>
        <end position="200"/>
    </location>
</feature>
<evidence type="ECO:0000313" key="3">
    <source>
        <dbReference type="EMBL" id="KAA8573119.1"/>
    </source>
</evidence>
<dbReference type="Proteomes" id="UP000322873">
    <property type="component" value="Unassembled WGS sequence"/>
</dbReference>
<dbReference type="PANTHER" id="PTHR28027">
    <property type="entry name" value="TRANSCRIPTIONAL REGULATOR MIT1"/>
    <property type="match status" value="1"/>
</dbReference>
<evidence type="ECO:0000256" key="1">
    <source>
        <dbReference type="ARBA" id="ARBA00008359"/>
    </source>
</evidence>
<feature type="region of interest" description="Disordered" evidence="2">
    <location>
        <begin position="309"/>
        <end position="432"/>
    </location>
</feature>
<organism evidence="3 4">
    <name type="scientific">Monilinia fructicola</name>
    <name type="common">Brown rot fungus</name>
    <name type="synonym">Ciboria fructicola</name>
    <dbReference type="NCBI Taxonomy" id="38448"/>
    <lineage>
        <taxon>Eukaryota</taxon>
        <taxon>Fungi</taxon>
        <taxon>Dikarya</taxon>
        <taxon>Ascomycota</taxon>
        <taxon>Pezizomycotina</taxon>
        <taxon>Leotiomycetes</taxon>
        <taxon>Helotiales</taxon>
        <taxon>Sclerotiniaceae</taxon>
        <taxon>Monilinia</taxon>
    </lineage>
</organism>
<dbReference type="PANTHER" id="PTHR28027:SF2">
    <property type="entry name" value="TRANSCRIPTIONAL REGULATOR MIT1"/>
    <property type="match status" value="1"/>
</dbReference>
<gene>
    <name evidence="3" type="ORF">EYC84_003638</name>
</gene>
<feature type="compositionally biased region" description="Polar residues" evidence="2">
    <location>
        <begin position="150"/>
        <end position="161"/>
    </location>
</feature>
<comment type="caution">
    <text evidence="3">The sequence shown here is derived from an EMBL/GenBank/DDBJ whole genome shotgun (WGS) entry which is preliminary data.</text>
</comment>
<feature type="compositionally biased region" description="Polar residues" evidence="2">
    <location>
        <begin position="367"/>
        <end position="422"/>
    </location>
</feature>
<dbReference type="InterPro" id="IPR018608">
    <property type="entry name" value="Gti1/Pac2"/>
</dbReference>
<evidence type="ECO:0000313" key="4">
    <source>
        <dbReference type="Proteomes" id="UP000322873"/>
    </source>
</evidence>
<dbReference type="Pfam" id="PF09729">
    <property type="entry name" value="Gti1_Pac2"/>
    <property type="match status" value="1"/>
</dbReference>
<feature type="region of interest" description="Disordered" evidence="2">
    <location>
        <begin position="75"/>
        <end position="104"/>
    </location>
</feature>
<proteinExistence type="inferred from homology"/>
<evidence type="ECO:0000256" key="2">
    <source>
        <dbReference type="SAM" id="MobiDB-lite"/>
    </source>
</evidence>
<dbReference type="AlphaFoldDB" id="A0A5M9JY88"/>
<reference evidence="3 4" key="1">
    <citation type="submission" date="2019-06" db="EMBL/GenBank/DDBJ databases">
        <title>Genome Sequence of the Brown Rot Fungal Pathogen Monilinia fructicola.</title>
        <authorList>
            <person name="De Miccolis Angelini R.M."/>
            <person name="Landi L."/>
            <person name="Abate D."/>
            <person name="Pollastro S."/>
            <person name="Romanazzi G."/>
            <person name="Faretra F."/>
        </authorList>
    </citation>
    <scope>NUCLEOTIDE SEQUENCE [LARGE SCALE GENOMIC DNA]</scope>
    <source>
        <strain evidence="3 4">Mfrc123</strain>
    </source>
</reference>
<comment type="similarity">
    <text evidence="1">Belongs to the MIT1/WOR1 family.</text>
</comment>
<feature type="compositionally biased region" description="Low complexity" evidence="2">
    <location>
        <begin position="340"/>
        <end position="352"/>
    </location>
</feature>
<feature type="compositionally biased region" description="Polar residues" evidence="2">
    <location>
        <begin position="309"/>
        <end position="318"/>
    </location>
</feature>
<dbReference type="VEuPathDB" id="FungiDB:MFRU_027g00250"/>